<feature type="transmembrane region" description="Helical" evidence="6">
    <location>
        <begin position="192"/>
        <end position="211"/>
    </location>
</feature>
<dbReference type="InterPro" id="IPR019264">
    <property type="entry name" value="DUF2179"/>
</dbReference>
<keyword evidence="5 6" id="KW-0472">Membrane</keyword>
<dbReference type="EMBL" id="DVHK01000090">
    <property type="protein sequence ID" value="HIR67234.1"/>
    <property type="molecule type" value="Genomic_DNA"/>
</dbReference>
<evidence type="ECO:0000259" key="7">
    <source>
        <dbReference type="Pfam" id="PF10035"/>
    </source>
</evidence>
<dbReference type="Pfam" id="PF10035">
    <property type="entry name" value="DUF2179"/>
    <property type="match status" value="1"/>
</dbReference>
<gene>
    <name evidence="8" type="ORF">IAB94_04235</name>
</gene>
<dbReference type="Gene3D" id="3.30.70.120">
    <property type="match status" value="1"/>
</dbReference>
<dbReference type="InterPro" id="IPR051461">
    <property type="entry name" value="UPF0750_membrane"/>
</dbReference>
<evidence type="ECO:0000313" key="8">
    <source>
        <dbReference type="EMBL" id="HIR67234.1"/>
    </source>
</evidence>
<sequence>MADRKKVIGTVKYWVLLNIGALSLAAGVYFFKSTNNFVFGGFSGLALILENYIPNINQSLILLIMNSAVLILGFIFLGKGCTFRTVYCSIIYSLENFLFETFIPLDSPLTDQPFMELTYSVLLTGVGSAIMFNCGASSGGTDIVALILKKYTSVNVGRALLFTDIIIAASSFFVFSQPAFTQVYGANYGMTAGLYSMLGLFAKAFLIDGVIEDIGKSKYVTVITNEVDKIGGYIINTMHRDYTTYVAEGGYTGNQKHVLMIVCSRPEARRLRAKAKQLDPASFIIVSDATEILGKGFRDPG</sequence>
<reference evidence="8" key="1">
    <citation type="submission" date="2020-10" db="EMBL/GenBank/DDBJ databases">
        <authorList>
            <person name="Gilroy R."/>
        </authorList>
    </citation>
    <scope>NUCLEOTIDE SEQUENCE</scope>
    <source>
        <strain evidence="8">ChiW16-3235</strain>
    </source>
</reference>
<accession>A0A9D1J909</accession>
<keyword evidence="3 6" id="KW-0812">Transmembrane</keyword>
<protein>
    <submittedName>
        <fullName evidence="8">YitT family protein</fullName>
    </submittedName>
</protein>
<dbReference type="Proteomes" id="UP000823913">
    <property type="component" value="Unassembled WGS sequence"/>
</dbReference>
<name>A0A9D1J909_9FIRM</name>
<evidence type="ECO:0000256" key="6">
    <source>
        <dbReference type="SAM" id="Phobius"/>
    </source>
</evidence>
<feature type="transmembrane region" description="Helical" evidence="6">
    <location>
        <begin position="160"/>
        <end position="180"/>
    </location>
</feature>
<dbReference type="GO" id="GO:0005886">
    <property type="term" value="C:plasma membrane"/>
    <property type="evidence" value="ECO:0007669"/>
    <property type="project" value="UniProtKB-SubCell"/>
</dbReference>
<dbReference type="PANTHER" id="PTHR33545">
    <property type="entry name" value="UPF0750 MEMBRANE PROTEIN YITT-RELATED"/>
    <property type="match status" value="1"/>
</dbReference>
<dbReference type="CDD" id="cd16380">
    <property type="entry name" value="YitT_C"/>
    <property type="match status" value="1"/>
</dbReference>
<dbReference type="InterPro" id="IPR015867">
    <property type="entry name" value="N-reg_PII/ATP_PRibTrfase_C"/>
</dbReference>
<evidence type="ECO:0000256" key="4">
    <source>
        <dbReference type="ARBA" id="ARBA00022989"/>
    </source>
</evidence>
<feature type="transmembrane region" description="Helical" evidence="6">
    <location>
        <begin position="60"/>
        <end position="77"/>
    </location>
</feature>
<feature type="domain" description="DUF2179" evidence="7">
    <location>
        <begin position="240"/>
        <end position="294"/>
    </location>
</feature>
<keyword evidence="4 6" id="KW-1133">Transmembrane helix</keyword>
<proteinExistence type="predicted"/>
<dbReference type="AlphaFoldDB" id="A0A9D1J909"/>
<comment type="subcellular location">
    <subcellularLocation>
        <location evidence="1">Cell membrane</location>
        <topology evidence="1">Multi-pass membrane protein</topology>
    </subcellularLocation>
</comment>
<evidence type="ECO:0000256" key="2">
    <source>
        <dbReference type="ARBA" id="ARBA00022475"/>
    </source>
</evidence>
<comment type="caution">
    <text evidence="8">The sequence shown here is derived from an EMBL/GenBank/DDBJ whole genome shotgun (WGS) entry which is preliminary data.</text>
</comment>
<evidence type="ECO:0000256" key="3">
    <source>
        <dbReference type="ARBA" id="ARBA00022692"/>
    </source>
</evidence>
<keyword evidence="2" id="KW-1003">Cell membrane</keyword>
<reference evidence="8" key="2">
    <citation type="journal article" date="2021" name="PeerJ">
        <title>Extensive microbial diversity within the chicken gut microbiome revealed by metagenomics and culture.</title>
        <authorList>
            <person name="Gilroy R."/>
            <person name="Ravi A."/>
            <person name="Getino M."/>
            <person name="Pursley I."/>
            <person name="Horton D.L."/>
            <person name="Alikhan N.F."/>
            <person name="Baker D."/>
            <person name="Gharbi K."/>
            <person name="Hall N."/>
            <person name="Watson M."/>
            <person name="Adriaenssens E.M."/>
            <person name="Foster-Nyarko E."/>
            <person name="Jarju S."/>
            <person name="Secka A."/>
            <person name="Antonio M."/>
            <person name="Oren A."/>
            <person name="Chaudhuri R.R."/>
            <person name="La Ragione R."/>
            <person name="Hildebrand F."/>
            <person name="Pallen M.J."/>
        </authorList>
    </citation>
    <scope>NUCLEOTIDE SEQUENCE</scope>
    <source>
        <strain evidence="8">ChiW16-3235</strain>
    </source>
</reference>
<dbReference type="Pfam" id="PF02588">
    <property type="entry name" value="YitT_membrane"/>
    <property type="match status" value="1"/>
</dbReference>
<evidence type="ECO:0000313" key="9">
    <source>
        <dbReference type="Proteomes" id="UP000823913"/>
    </source>
</evidence>
<evidence type="ECO:0000256" key="1">
    <source>
        <dbReference type="ARBA" id="ARBA00004651"/>
    </source>
</evidence>
<organism evidence="8 9">
    <name type="scientific">Candidatus Coproplasma avicola</name>
    <dbReference type="NCBI Taxonomy" id="2840744"/>
    <lineage>
        <taxon>Bacteria</taxon>
        <taxon>Bacillati</taxon>
        <taxon>Bacillota</taxon>
        <taxon>Clostridia</taxon>
        <taxon>Eubacteriales</taxon>
        <taxon>Candidatus Coproplasma</taxon>
    </lineage>
</organism>
<feature type="transmembrane region" description="Helical" evidence="6">
    <location>
        <begin position="12"/>
        <end position="31"/>
    </location>
</feature>
<dbReference type="PANTHER" id="PTHR33545:SF5">
    <property type="entry name" value="UPF0750 MEMBRANE PROTEIN YITT"/>
    <property type="match status" value="1"/>
</dbReference>
<evidence type="ECO:0000256" key="5">
    <source>
        <dbReference type="ARBA" id="ARBA00023136"/>
    </source>
</evidence>
<feature type="transmembrane region" description="Helical" evidence="6">
    <location>
        <begin position="117"/>
        <end position="148"/>
    </location>
</feature>
<dbReference type="InterPro" id="IPR003740">
    <property type="entry name" value="YitT"/>
</dbReference>
<dbReference type="PIRSF" id="PIRSF006483">
    <property type="entry name" value="Membrane_protein_YitT"/>
    <property type="match status" value="1"/>
</dbReference>